<evidence type="ECO:0000313" key="2">
    <source>
        <dbReference type="EMBL" id="ORY38443.1"/>
    </source>
</evidence>
<proteinExistence type="predicted"/>
<name>A0A1Y2BUN0_9FUNG</name>
<dbReference type="AlphaFoldDB" id="A0A1Y2BUN0"/>
<accession>A0A1Y2BUN0</accession>
<feature type="compositionally biased region" description="Low complexity" evidence="1">
    <location>
        <begin position="33"/>
        <end position="49"/>
    </location>
</feature>
<gene>
    <name evidence="2" type="ORF">BCR33DRAFT_789016</name>
</gene>
<keyword evidence="3" id="KW-1185">Reference proteome</keyword>
<evidence type="ECO:0000256" key="1">
    <source>
        <dbReference type="SAM" id="MobiDB-lite"/>
    </source>
</evidence>
<organism evidence="2 3">
    <name type="scientific">Rhizoclosmatium globosum</name>
    <dbReference type="NCBI Taxonomy" id="329046"/>
    <lineage>
        <taxon>Eukaryota</taxon>
        <taxon>Fungi</taxon>
        <taxon>Fungi incertae sedis</taxon>
        <taxon>Chytridiomycota</taxon>
        <taxon>Chytridiomycota incertae sedis</taxon>
        <taxon>Chytridiomycetes</taxon>
        <taxon>Chytridiales</taxon>
        <taxon>Chytriomycetaceae</taxon>
        <taxon>Rhizoclosmatium</taxon>
    </lineage>
</organism>
<reference evidence="2 3" key="1">
    <citation type="submission" date="2016-07" db="EMBL/GenBank/DDBJ databases">
        <title>Pervasive Adenine N6-methylation of Active Genes in Fungi.</title>
        <authorList>
            <consortium name="DOE Joint Genome Institute"/>
            <person name="Mondo S.J."/>
            <person name="Dannebaum R.O."/>
            <person name="Kuo R.C."/>
            <person name="Labutti K."/>
            <person name="Haridas S."/>
            <person name="Kuo A."/>
            <person name="Salamov A."/>
            <person name="Ahrendt S.R."/>
            <person name="Lipzen A."/>
            <person name="Sullivan W."/>
            <person name="Andreopoulos W.B."/>
            <person name="Clum A."/>
            <person name="Lindquist E."/>
            <person name="Daum C."/>
            <person name="Ramamoorthy G.K."/>
            <person name="Gryganskyi A."/>
            <person name="Culley D."/>
            <person name="Magnuson J.K."/>
            <person name="James T.Y."/>
            <person name="O'Malley M.A."/>
            <person name="Stajich J.E."/>
            <person name="Spatafora J.W."/>
            <person name="Visel A."/>
            <person name="Grigoriev I.V."/>
        </authorList>
    </citation>
    <scope>NUCLEOTIDE SEQUENCE [LARGE SCALE GENOMIC DNA]</scope>
    <source>
        <strain evidence="2 3">JEL800</strain>
    </source>
</reference>
<evidence type="ECO:0000313" key="3">
    <source>
        <dbReference type="Proteomes" id="UP000193642"/>
    </source>
</evidence>
<dbReference type="Proteomes" id="UP000193642">
    <property type="component" value="Unassembled WGS sequence"/>
</dbReference>
<protein>
    <submittedName>
        <fullName evidence="2">Uncharacterized protein</fullName>
    </submittedName>
</protein>
<comment type="caution">
    <text evidence="2">The sequence shown here is derived from an EMBL/GenBank/DDBJ whole genome shotgun (WGS) entry which is preliminary data.</text>
</comment>
<feature type="region of interest" description="Disordered" evidence="1">
    <location>
        <begin position="1"/>
        <end position="68"/>
    </location>
</feature>
<dbReference type="EMBL" id="MCGO01000044">
    <property type="protein sequence ID" value="ORY38443.1"/>
    <property type="molecule type" value="Genomic_DNA"/>
</dbReference>
<sequence length="343" mass="38614">MVKNVNANPVSPISASAANPVTVDPVTVGPSRPVLAPTPVTASTASTVSNRTLTVAPPTQPQSTEVSVSPVNLRFSLDQPPSVPDSDHMTAQRLLHEICDNHGKNIDASALERKLAHLMFPLPTRAELLSPNYLTAGPDGNPPYRYFHLHGIYQNSKRLHVLKLHTGKERRYGKEVDLFKYSIPPTFQAALWKSLKLRLDFQLQNFNRRYGEFPVAQTNSTVLHYPECRINRKLANGIAVTRLYQHWYKETTEKPTELPFYRRLILAFLRETAADDIMVGQTQAPVGLSEEQRDRTLTHNKEAIDVNPITEFNNGSLQIKCRLLNYLDALRENNPELCETDSE</sequence>
<feature type="compositionally biased region" description="Polar residues" evidence="1">
    <location>
        <begin position="1"/>
        <end position="19"/>
    </location>
</feature>